<dbReference type="Proteomes" id="UP000076407">
    <property type="component" value="Unassembled WGS sequence"/>
</dbReference>
<evidence type="ECO:0000313" key="2">
    <source>
        <dbReference type="Proteomes" id="UP000076407"/>
    </source>
</evidence>
<keyword evidence="2" id="KW-1185">Reference proteome</keyword>
<name>A0A182XTK4_ANOQN</name>
<dbReference type="AlphaFoldDB" id="A0A182XTK4"/>
<evidence type="ECO:0000313" key="1">
    <source>
        <dbReference type="EnsemblMetazoa" id="AQUA015142-PA"/>
    </source>
</evidence>
<sequence length="59" mass="7179">MQLCPCTALEAHFRDTAYHQQGSEKEKEERERAECHSQKHNKCIETNRTYRIQMIIYMY</sequence>
<organism evidence="1 2">
    <name type="scientific">Anopheles quadriannulatus</name>
    <name type="common">Mosquito</name>
    <dbReference type="NCBI Taxonomy" id="34691"/>
    <lineage>
        <taxon>Eukaryota</taxon>
        <taxon>Metazoa</taxon>
        <taxon>Ecdysozoa</taxon>
        <taxon>Arthropoda</taxon>
        <taxon>Hexapoda</taxon>
        <taxon>Insecta</taxon>
        <taxon>Pterygota</taxon>
        <taxon>Neoptera</taxon>
        <taxon>Endopterygota</taxon>
        <taxon>Diptera</taxon>
        <taxon>Nematocera</taxon>
        <taxon>Culicoidea</taxon>
        <taxon>Culicidae</taxon>
        <taxon>Anophelinae</taxon>
        <taxon>Anopheles</taxon>
    </lineage>
</organism>
<dbReference type="VEuPathDB" id="VectorBase:AQUA015142"/>
<accession>A0A182XTK4</accession>
<proteinExistence type="predicted"/>
<reference evidence="1" key="1">
    <citation type="submission" date="2020-05" db="UniProtKB">
        <authorList>
            <consortium name="EnsemblMetazoa"/>
        </authorList>
    </citation>
    <scope>IDENTIFICATION</scope>
    <source>
        <strain evidence="1">SANGQUA</strain>
    </source>
</reference>
<protein>
    <submittedName>
        <fullName evidence="1">Uncharacterized protein</fullName>
    </submittedName>
</protein>
<dbReference type="EnsemblMetazoa" id="AQUA015142-RA">
    <property type="protein sequence ID" value="AQUA015142-PA"/>
    <property type="gene ID" value="AQUA015142"/>
</dbReference>